<evidence type="ECO:0000313" key="2">
    <source>
        <dbReference type="EMBL" id="STZ13832.1"/>
    </source>
</evidence>
<accession>A0A1T0AAZ0</accession>
<evidence type="ECO:0008006" key="5">
    <source>
        <dbReference type="Google" id="ProtNLM"/>
    </source>
</evidence>
<evidence type="ECO:0000313" key="4">
    <source>
        <dbReference type="Proteomes" id="UP000255279"/>
    </source>
</evidence>
<evidence type="ECO:0000313" key="3">
    <source>
        <dbReference type="Proteomes" id="UP000190435"/>
    </source>
</evidence>
<dbReference type="EMBL" id="UGQE01000004">
    <property type="protein sequence ID" value="STZ13832.1"/>
    <property type="molecule type" value="Genomic_DNA"/>
</dbReference>
<gene>
    <name evidence="1" type="ORF">B0181_01615</name>
    <name evidence="2" type="ORF">NCTC10293_01410</name>
</gene>
<dbReference type="SUPFAM" id="SSF53756">
    <property type="entry name" value="UDP-Glycosyltransferase/glycogen phosphorylase"/>
    <property type="match status" value="1"/>
</dbReference>
<dbReference type="RefSeq" id="WP_078275752.1">
    <property type="nucleotide sequence ID" value="NZ_CAACXO010000054.1"/>
</dbReference>
<reference evidence="1 3" key="1">
    <citation type="submission" date="2017-02" db="EMBL/GenBank/DDBJ databases">
        <title>Draft genome sequence of Moraxella caviae CCUG 355 type strain.</title>
        <authorList>
            <person name="Engstrom-Jakobsson H."/>
            <person name="Salva-Serra F."/>
            <person name="Thorell K."/>
            <person name="Gonzales-Siles L."/>
            <person name="Karlsson R."/>
            <person name="Boulund F."/>
            <person name="Engstrand L."/>
            <person name="Moore E."/>
        </authorList>
    </citation>
    <scope>NUCLEOTIDE SEQUENCE [LARGE SCALE GENOMIC DNA]</scope>
    <source>
        <strain evidence="1 3">CCUG 355</strain>
    </source>
</reference>
<dbReference type="STRING" id="34060.B0181_01615"/>
<dbReference type="AlphaFoldDB" id="A0A1T0AAZ0"/>
<name>A0A1T0AAZ0_9GAMM</name>
<organism evidence="1 3">
    <name type="scientific">Moraxella caviae</name>
    <dbReference type="NCBI Taxonomy" id="34060"/>
    <lineage>
        <taxon>Bacteria</taxon>
        <taxon>Pseudomonadati</taxon>
        <taxon>Pseudomonadota</taxon>
        <taxon>Gammaproteobacteria</taxon>
        <taxon>Moraxellales</taxon>
        <taxon>Moraxellaceae</taxon>
        <taxon>Moraxella</taxon>
    </lineage>
</organism>
<evidence type="ECO:0000313" key="1">
    <source>
        <dbReference type="EMBL" id="OOR92461.1"/>
    </source>
</evidence>
<keyword evidence="3" id="KW-1185">Reference proteome</keyword>
<dbReference type="Proteomes" id="UP000255279">
    <property type="component" value="Unassembled WGS sequence"/>
</dbReference>
<dbReference type="Proteomes" id="UP000190435">
    <property type="component" value="Unassembled WGS sequence"/>
</dbReference>
<dbReference type="InterPro" id="IPR043148">
    <property type="entry name" value="TagF_C"/>
</dbReference>
<protein>
    <recommendedName>
        <fullName evidence="5">CDP-Glycerol:Poly(Glycerophosphate) glycerophosphotransferase</fullName>
    </recommendedName>
</protein>
<proteinExistence type="predicted"/>
<sequence>MSEKKINIVFVLHNMYVWDALSQVYQECLAHPKINTYVVIANDEHSAVGISQRAYSTKLTEYLLELKIPYFKIPRNDPALLQKFFDDIKPDYVFRQYPWEDDYPEIFQTPSLSRYKMVYIPYFAVDLTHFVMNGNHMEVNLPFHHGCHRIYCNSPEMLEESQRSYTGGGKDKFVYLGNTKLEHIISSHKPLHNFERTGKINILWCPHHSIDGMLNLGTFVQNCMDFVWLARQNPQLLHIKLRAHPFLFVKLEAMYPELTARFKQEWAALPNTSVDENWDCVASFSWSDLQITDGLSFLAEYPVIGKPSIFIEKEGHMPFNANGELAVACNYVAKNMQDVVGYLQDFLKNKLPVKQEQLTTFRNQIACEGVAKKIVEDLLNQAKLQTGV</sequence>
<reference evidence="2 4" key="2">
    <citation type="submission" date="2018-06" db="EMBL/GenBank/DDBJ databases">
        <authorList>
            <consortium name="Pathogen Informatics"/>
            <person name="Doyle S."/>
        </authorList>
    </citation>
    <scope>NUCLEOTIDE SEQUENCE [LARGE SCALE GENOMIC DNA]</scope>
    <source>
        <strain evidence="2 4">NCTC10293</strain>
    </source>
</reference>
<dbReference type="Gene3D" id="3.40.50.12580">
    <property type="match status" value="1"/>
</dbReference>
<dbReference type="OrthoDB" id="2334812at2"/>
<dbReference type="EMBL" id="MUXU01000013">
    <property type="protein sequence ID" value="OOR92461.1"/>
    <property type="molecule type" value="Genomic_DNA"/>
</dbReference>